<organism evidence="2 3">
    <name type="scientific">Hydrogenimonas cancrithermarum</name>
    <dbReference type="NCBI Taxonomy" id="2993563"/>
    <lineage>
        <taxon>Bacteria</taxon>
        <taxon>Pseudomonadati</taxon>
        <taxon>Campylobacterota</taxon>
        <taxon>Epsilonproteobacteria</taxon>
        <taxon>Campylobacterales</taxon>
        <taxon>Hydrogenimonadaceae</taxon>
        <taxon>Hydrogenimonas</taxon>
    </lineage>
</organism>
<keyword evidence="3" id="KW-1185">Reference proteome</keyword>
<reference evidence="2 3" key="1">
    <citation type="submission" date="2023-03" db="EMBL/GenBank/DDBJ databases">
        <title>Description of Hydrogenimonas sp. ISO32.</title>
        <authorList>
            <person name="Mino S."/>
            <person name="Fukazawa S."/>
            <person name="Sawabe T."/>
        </authorList>
    </citation>
    <scope>NUCLEOTIDE SEQUENCE [LARGE SCALE GENOMIC DNA]</scope>
    <source>
        <strain evidence="2 3">ISO32</strain>
    </source>
</reference>
<feature type="region of interest" description="Disordered" evidence="1">
    <location>
        <begin position="24"/>
        <end position="56"/>
    </location>
</feature>
<dbReference type="InterPro" id="IPR036909">
    <property type="entry name" value="Cyt_c-like_dom_sf"/>
</dbReference>
<dbReference type="EMBL" id="AP027370">
    <property type="protein sequence ID" value="BDY12434.1"/>
    <property type="molecule type" value="Genomic_DNA"/>
</dbReference>
<dbReference type="Gene3D" id="1.10.760.10">
    <property type="entry name" value="Cytochrome c-like domain"/>
    <property type="match status" value="1"/>
</dbReference>
<protein>
    <recommendedName>
        <fullName evidence="4">Cytochrome c domain-containing protein</fullName>
    </recommendedName>
</protein>
<dbReference type="Proteomes" id="UP001321445">
    <property type="component" value="Chromosome"/>
</dbReference>
<sequence>MHKFTMVALSAVLIAGLAGCGEKKSEESKSQSQRSAPQIKVTAGAVKKSDVQQESKENTGQFYYSYNKEKNASEEEKRRTTLDAYLNIRSPYERVQIEMMINKLSRDFIVKCSPCHDDYANGVIGPSLLDKDGDFIYKRLLAFKSGEKKNVLMKQLVDQLDDAKLKSIADEIAIFNKQIQEMRKGRQ</sequence>
<gene>
    <name evidence="2" type="ORF">HCR_07460</name>
</gene>
<evidence type="ECO:0000313" key="2">
    <source>
        <dbReference type="EMBL" id="BDY12434.1"/>
    </source>
</evidence>
<proteinExistence type="predicted"/>
<feature type="compositionally biased region" description="Basic and acidic residues" evidence="1">
    <location>
        <begin position="47"/>
        <end position="56"/>
    </location>
</feature>
<evidence type="ECO:0000256" key="1">
    <source>
        <dbReference type="SAM" id="MobiDB-lite"/>
    </source>
</evidence>
<name>A0ABN6WUM7_9BACT</name>
<accession>A0ABN6WUM7</accession>
<dbReference type="SUPFAM" id="SSF46626">
    <property type="entry name" value="Cytochrome c"/>
    <property type="match status" value="1"/>
</dbReference>
<evidence type="ECO:0000313" key="3">
    <source>
        <dbReference type="Proteomes" id="UP001321445"/>
    </source>
</evidence>
<dbReference type="RefSeq" id="WP_286337629.1">
    <property type="nucleotide sequence ID" value="NZ_AP027370.1"/>
</dbReference>
<evidence type="ECO:0008006" key="4">
    <source>
        <dbReference type="Google" id="ProtNLM"/>
    </source>
</evidence>
<dbReference type="PROSITE" id="PS51257">
    <property type="entry name" value="PROKAR_LIPOPROTEIN"/>
    <property type="match status" value="1"/>
</dbReference>